<proteinExistence type="predicted"/>
<evidence type="ECO:0000313" key="2">
    <source>
        <dbReference type="Proteomes" id="UP000515126"/>
    </source>
</evidence>
<gene>
    <name evidence="3" type="primary">LOC110284924</name>
</gene>
<dbReference type="Proteomes" id="UP000515126">
    <property type="component" value="Chromosome 18"/>
</dbReference>
<feature type="compositionally biased region" description="Pro residues" evidence="1">
    <location>
        <begin position="173"/>
        <end position="183"/>
    </location>
</feature>
<protein>
    <submittedName>
        <fullName evidence="3">Vegetative cell wall protein gp1-like</fullName>
    </submittedName>
</protein>
<dbReference type="GeneID" id="110284924"/>
<feature type="region of interest" description="Disordered" evidence="1">
    <location>
        <begin position="1"/>
        <end position="105"/>
    </location>
</feature>
<feature type="compositionally biased region" description="Low complexity" evidence="1">
    <location>
        <begin position="73"/>
        <end position="84"/>
    </location>
</feature>
<feature type="compositionally biased region" description="Low complexity" evidence="1">
    <location>
        <begin position="50"/>
        <end position="60"/>
    </location>
</feature>
<name>A0A6P5NZH4_MUSCR</name>
<evidence type="ECO:0000313" key="3">
    <source>
        <dbReference type="RefSeq" id="XP_021006583.1"/>
    </source>
</evidence>
<dbReference type="AlphaFoldDB" id="A0A6P5NZH4"/>
<organism evidence="2 3">
    <name type="scientific">Mus caroli</name>
    <name type="common">Ryukyu mouse</name>
    <name type="synonym">Ricefield mouse</name>
    <dbReference type="NCBI Taxonomy" id="10089"/>
    <lineage>
        <taxon>Eukaryota</taxon>
        <taxon>Metazoa</taxon>
        <taxon>Chordata</taxon>
        <taxon>Craniata</taxon>
        <taxon>Vertebrata</taxon>
        <taxon>Euteleostomi</taxon>
        <taxon>Mammalia</taxon>
        <taxon>Eutheria</taxon>
        <taxon>Euarchontoglires</taxon>
        <taxon>Glires</taxon>
        <taxon>Rodentia</taxon>
        <taxon>Myomorpha</taxon>
        <taxon>Muroidea</taxon>
        <taxon>Muridae</taxon>
        <taxon>Murinae</taxon>
        <taxon>Mus</taxon>
        <taxon>Mus</taxon>
    </lineage>
</organism>
<sequence>MRTSFTLLSPSYPGSGRTDAGRRGGSKTQPPAAARSAMKAQHAAKPDPPASSAGSAGGPTPLAPALPDPSSAPPWAAAPAAQPGTRAELPSRRWPPADRCPAPLGPGPRCTDLFHSYAPVPERSQGLSVQTPVTHCKFNFTSCPGSQLLALRAQPWLSSGWSAASPEPTAQSPAPPREPPPGRPGQRVPATVARRPLVPSGSQGEAPTVAWEAPGWALWALCGTMEGQRHPNTWVSTLTFSRTQKGTQVHTHEFTSSPELTFTTHTHLRGLIQPHRHTHMVYA</sequence>
<dbReference type="KEGG" id="mcal:110284924"/>
<feature type="region of interest" description="Disordered" evidence="1">
    <location>
        <begin position="160"/>
        <end position="189"/>
    </location>
</feature>
<keyword evidence="2" id="KW-1185">Reference proteome</keyword>
<feature type="compositionally biased region" description="Pro residues" evidence="1">
    <location>
        <begin position="61"/>
        <end position="72"/>
    </location>
</feature>
<evidence type="ECO:0000256" key="1">
    <source>
        <dbReference type="SAM" id="MobiDB-lite"/>
    </source>
</evidence>
<dbReference type="RefSeq" id="XP_021006583.1">
    <property type="nucleotide sequence ID" value="XM_021150924.1"/>
</dbReference>
<reference evidence="3" key="1">
    <citation type="submission" date="2025-08" db="UniProtKB">
        <authorList>
            <consortium name="RefSeq"/>
        </authorList>
    </citation>
    <scope>IDENTIFICATION</scope>
</reference>
<accession>A0A6P5NZH4</accession>